<reference evidence="1" key="1">
    <citation type="journal article" date="2023" name="Science">
        <title>Genome structures resolve the early diversification of teleost fishes.</title>
        <authorList>
            <person name="Parey E."/>
            <person name="Louis A."/>
            <person name="Montfort J."/>
            <person name="Bouchez O."/>
            <person name="Roques C."/>
            <person name="Iampietro C."/>
            <person name="Lluch J."/>
            <person name="Castinel A."/>
            <person name="Donnadieu C."/>
            <person name="Desvignes T."/>
            <person name="Floi Bucao C."/>
            <person name="Jouanno E."/>
            <person name="Wen M."/>
            <person name="Mejri S."/>
            <person name="Dirks R."/>
            <person name="Jansen H."/>
            <person name="Henkel C."/>
            <person name="Chen W.J."/>
            <person name="Zahm M."/>
            <person name="Cabau C."/>
            <person name="Klopp C."/>
            <person name="Thompson A.W."/>
            <person name="Robinson-Rechavi M."/>
            <person name="Braasch I."/>
            <person name="Lecointre G."/>
            <person name="Bobe J."/>
            <person name="Postlethwait J.H."/>
            <person name="Berthelot C."/>
            <person name="Roest Crollius H."/>
            <person name="Guiguen Y."/>
        </authorList>
    </citation>
    <scope>NUCLEOTIDE SEQUENCE</scope>
    <source>
        <strain evidence="1">Concon-B</strain>
    </source>
</reference>
<dbReference type="AlphaFoldDB" id="A0A9Q1CUR3"/>
<accession>A0A9Q1CUR3</accession>
<protein>
    <submittedName>
        <fullName evidence="1">Uncharacterized protein</fullName>
    </submittedName>
</protein>
<gene>
    <name evidence="1" type="ORF">COCON_G00235940</name>
</gene>
<name>A0A9Q1CUR3_CONCO</name>
<comment type="caution">
    <text evidence="1">The sequence shown here is derived from an EMBL/GenBank/DDBJ whole genome shotgun (WGS) entry which is preliminary data.</text>
</comment>
<evidence type="ECO:0000313" key="1">
    <source>
        <dbReference type="EMBL" id="KAJ8245154.1"/>
    </source>
</evidence>
<proteinExistence type="predicted"/>
<sequence>MYLCFLSISGAEGTPNEDAVNYTAVHFKKRKETEDCRAAVCAAEALPTEEDSVIYSGLALTTRT</sequence>
<dbReference type="Proteomes" id="UP001152803">
    <property type="component" value="Unassembled WGS sequence"/>
</dbReference>
<evidence type="ECO:0000313" key="2">
    <source>
        <dbReference type="Proteomes" id="UP001152803"/>
    </source>
</evidence>
<keyword evidence="2" id="KW-1185">Reference proteome</keyword>
<dbReference type="EMBL" id="JAFJMO010001225">
    <property type="protein sequence ID" value="KAJ8245154.1"/>
    <property type="molecule type" value="Genomic_DNA"/>
</dbReference>
<organism evidence="1 2">
    <name type="scientific">Conger conger</name>
    <name type="common">Conger eel</name>
    <name type="synonym">Muraena conger</name>
    <dbReference type="NCBI Taxonomy" id="82655"/>
    <lineage>
        <taxon>Eukaryota</taxon>
        <taxon>Metazoa</taxon>
        <taxon>Chordata</taxon>
        <taxon>Craniata</taxon>
        <taxon>Vertebrata</taxon>
        <taxon>Euteleostomi</taxon>
        <taxon>Actinopterygii</taxon>
        <taxon>Neopterygii</taxon>
        <taxon>Teleostei</taxon>
        <taxon>Anguilliformes</taxon>
        <taxon>Congridae</taxon>
        <taxon>Conger</taxon>
    </lineage>
</organism>